<evidence type="ECO:0000259" key="10">
    <source>
        <dbReference type="PROSITE" id="PS51371"/>
    </source>
</evidence>
<feature type="transmembrane region" description="Helical" evidence="9">
    <location>
        <begin position="365"/>
        <end position="386"/>
    </location>
</feature>
<dbReference type="InterPro" id="IPR046342">
    <property type="entry name" value="CBS_dom_sf"/>
</dbReference>
<dbReference type="GeneID" id="99988208"/>
<dbReference type="Gene3D" id="1.25.60.10">
    <property type="entry name" value="MgtE N-terminal domain-like"/>
    <property type="match status" value="1"/>
</dbReference>
<reference evidence="12" key="1">
    <citation type="submission" date="2016-10" db="EMBL/GenBank/DDBJ databases">
        <authorList>
            <person name="Varghese N."/>
            <person name="Submissions S."/>
        </authorList>
    </citation>
    <scope>NUCLEOTIDE SEQUENCE [LARGE SCALE GENOMIC DNA]</scope>
    <source>
        <strain evidence="12">CGMCC 1.12402</strain>
    </source>
</reference>
<dbReference type="SUPFAM" id="SSF161093">
    <property type="entry name" value="MgtE membrane domain-like"/>
    <property type="match status" value="1"/>
</dbReference>
<comment type="function">
    <text evidence="9">Acts as a magnesium transporter.</text>
</comment>
<dbReference type="SMART" id="SM00924">
    <property type="entry name" value="MgtE_N"/>
    <property type="match status" value="1"/>
</dbReference>
<dbReference type="Proteomes" id="UP000199437">
    <property type="component" value="Unassembled WGS sequence"/>
</dbReference>
<keyword evidence="12" id="KW-1185">Reference proteome</keyword>
<dbReference type="InterPro" id="IPR038076">
    <property type="entry name" value="MgtE_N_sf"/>
</dbReference>
<feature type="transmembrane region" description="Helical" evidence="9">
    <location>
        <begin position="392"/>
        <end position="420"/>
    </location>
</feature>
<dbReference type="GO" id="GO:0046872">
    <property type="term" value="F:metal ion binding"/>
    <property type="evidence" value="ECO:0007669"/>
    <property type="project" value="UniProtKB-KW"/>
</dbReference>
<keyword evidence="8" id="KW-0129">CBS domain</keyword>
<proteinExistence type="inferred from homology"/>
<sequence>MSDERVTFELSKEYLELVEQAIAREDASFIRETMDGVNPADISQLLDEVDGERAKYVLDVLNNEIGAEVIEELEEDTRRDFLEEFEPHEIAEYLVEMESDDAVDIINDLPVKTREQVIASINDPETAAHVQELMRYDEDCAGGLMAKEMIVANINWNVKETIEEIRRQVENVERIYSVYVVDDNYKLKGRVSIKKIILSGDRVKIQSIYDEDIIHVETYMDEEEVADIMQKYDLDAVPVLNLQGKLVGRITIDDIIDVITDQAEEDRQLMSGISSDVEEDDTIWAISKARLPWLIIGMVGSTLGALTMGAFEQELDKYVTLVFFIPMLMATGGNVGIQSSTLIIQSLANRSNFEESLTKRLIKMLFTAVLTGLVLAVIAFIIVVVWKGADQMQFGFVVGTAIIGVTLLASIMGTITPLILDKLDVNPAIASGPFITTTNDILGIVVYLAIANLLLP</sequence>
<keyword evidence="9" id="KW-1003">Cell membrane</keyword>
<dbReference type="NCBIfam" id="TIGR00400">
    <property type="entry name" value="mgtE"/>
    <property type="match status" value="1"/>
</dbReference>
<comment type="subunit">
    <text evidence="9">Homodimer.</text>
</comment>
<dbReference type="Gene3D" id="3.10.580.10">
    <property type="entry name" value="CBS-domain"/>
    <property type="match status" value="1"/>
</dbReference>
<dbReference type="Pfam" id="PF00571">
    <property type="entry name" value="CBS"/>
    <property type="match status" value="2"/>
</dbReference>
<evidence type="ECO:0000256" key="5">
    <source>
        <dbReference type="ARBA" id="ARBA00022842"/>
    </source>
</evidence>
<evidence type="ECO:0000256" key="9">
    <source>
        <dbReference type="RuleBase" id="RU362011"/>
    </source>
</evidence>
<evidence type="ECO:0000256" key="8">
    <source>
        <dbReference type="PROSITE-ProRule" id="PRU00703"/>
    </source>
</evidence>
<dbReference type="EMBL" id="FOIR01000004">
    <property type="protein sequence ID" value="SEW40087.1"/>
    <property type="molecule type" value="Genomic_DNA"/>
</dbReference>
<comment type="subcellular location">
    <subcellularLocation>
        <location evidence="9">Cell membrane</location>
        <topology evidence="9">Multi-pass membrane protein</topology>
    </subcellularLocation>
    <subcellularLocation>
        <location evidence="1">Membrane</location>
        <topology evidence="1">Multi-pass membrane protein</topology>
    </subcellularLocation>
</comment>
<evidence type="ECO:0000256" key="3">
    <source>
        <dbReference type="ARBA" id="ARBA00022448"/>
    </source>
</evidence>
<feature type="transmembrane region" description="Helical" evidence="9">
    <location>
        <begin position="323"/>
        <end position="344"/>
    </location>
</feature>
<gene>
    <name evidence="11" type="ORF">SAMN05216290_3537</name>
</gene>
<evidence type="ECO:0000256" key="6">
    <source>
        <dbReference type="ARBA" id="ARBA00022989"/>
    </source>
</evidence>
<dbReference type="PROSITE" id="PS51371">
    <property type="entry name" value="CBS"/>
    <property type="match status" value="1"/>
</dbReference>
<name>A0A1I0RGU9_9BACT</name>
<dbReference type="AlphaFoldDB" id="A0A1I0RGU9"/>
<organism evidence="11 12">
    <name type="scientific">Roseivirga pacifica</name>
    <dbReference type="NCBI Taxonomy" id="1267423"/>
    <lineage>
        <taxon>Bacteria</taxon>
        <taxon>Pseudomonadati</taxon>
        <taxon>Bacteroidota</taxon>
        <taxon>Cytophagia</taxon>
        <taxon>Cytophagales</taxon>
        <taxon>Roseivirgaceae</taxon>
        <taxon>Roseivirga</taxon>
    </lineage>
</organism>
<dbReference type="STRING" id="1267423.SAMN05216290_3537"/>
<evidence type="ECO:0000256" key="7">
    <source>
        <dbReference type="ARBA" id="ARBA00023136"/>
    </source>
</evidence>
<evidence type="ECO:0000256" key="1">
    <source>
        <dbReference type="ARBA" id="ARBA00004141"/>
    </source>
</evidence>
<dbReference type="GO" id="GO:0005886">
    <property type="term" value="C:plasma membrane"/>
    <property type="evidence" value="ECO:0007669"/>
    <property type="project" value="UniProtKB-SubCell"/>
</dbReference>
<evidence type="ECO:0000313" key="11">
    <source>
        <dbReference type="EMBL" id="SEW40087.1"/>
    </source>
</evidence>
<dbReference type="InterPro" id="IPR000644">
    <property type="entry name" value="CBS_dom"/>
</dbReference>
<dbReference type="InterPro" id="IPR006667">
    <property type="entry name" value="SLC41_membr_dom"/>
</dbReference>
<keyword evidence="4 9" id="KW-0812">Transmembrane</keyword>
<dbReference type="SUPFAM" id="SSF158791">
    <property type="entry name" value="MgtE N-terminal domain-like"/>
    <property type="match status" value="1"/>
</dbReference>
<dbReference type="InterPro" id="IPR006668">
    <property type="entry name" value="Mg_transptr_MgtE_intracell_dom"/>
</dbReference>
<keyword evidence="7 9" id="KW-0472">Membrane</keyword>
<dbReference type="Pfam" id="PF01769">
    <property type="entry name" value="MgtE"/>
    <property type="match status" value="1"/>
</dbReference>
<protein>
    <recommendedName>
        <fullName evidence="9">Magnesium transporter MgtE</fullName>
    </recommendedName>
</protein>
<dbReference type="GO" id="GO:0015095">
    <property type="term" value="F:magnesium ion transmembrane transporter activity"/>
    <property type="evidence" value="ECO:0007669"/>
    <property type="project" value="UniProtKB-UniRule"/>
</dbReference>
<dbReference type="InterPro" id="IPR036739">
    <property type="entry name" value="SLC41_membr_dom_sf"/>
</dbReference>
<dbReference type="OrthoDB" id="9790355at2"/>
<dbReference type="SMART" id="SM00116">
    <property type="entry name" value="CBS"/>
    <property type="match status" value="2"/>
</dbReference>
<evidence type="ECO:0000313" key="12">
    <source>
        <dbReference type="Proteomes" id="UP000199437"/>
    </source>
</evidence>
<dbReference type="Gene3D" id="1.10.357.20">
    <property type="entry name" value="SLC41 divalent cation transporters, integral membrane domain"/>
    <property type="match status" value="1"/>
</dbReference>
<dbReference type="PANTHER" id="PTHR43773">
    <property type="entry name" value="MAGNESIUM TRANSPORTER MGTE"/>
    <property type="match status" value="1"/>
</dbReference>
<dbReference type="InterPro" id="IPR006669">
    <property type="entry name" value="MgtE_transporter"/>
</dbReference>
<dbReference type="RefSeq" id="WP_090260333.1">
    <property type="nucleotide sequence ID" value="NZ_FOIR01000004.1"/>
</dbReference>
<comment type="similarity">
    <text evidence="2 9">Belongs to the SLC41A transporter family.</text>
</comment>
<feature type="transmembrane region" description="Helical" evidence="9">
    <location>
        <begin position="432"/>
        <end position="455"/>
    </location>
</feature>
<keyword evidence="3 9" id="KW-0813">Transport</keyword>
<dbReference type="Pfam" id="PF03448">
    <property type="entry name" value="MgtE_N"/>
    <property type="match status" value="1"/>
</dbReference>
<keyword evidence="6 9" id="KW-1133">Transmembrane helix</keyword>
<keyword evidence="5 9" id="KW-0460">Magnesium</keyword>
<keyword evidence="9" id="KW-0479">Metal-binding</keyword>
<accession>A0A1I0RGU9</accession>
<evidence type="ECO:0000256" key="4">
    <source>
        <dbReference type="ARBA" id="ARBA00022692"/>
    </source>
</evidence>
<dbReference type="CDD" id="cd04606">
    <property type="entry name" value="CBS_pair_Mg_transporter"/>
    <property type="match status" value="1"/>
</dbReference>
<dbReference type="SUPFAM" id="SSF54631">
    <property type="entry name" value="CBS-domain pair"/>
    <property type="match status" value="1"/>
</dbReference>
<dbReference type="PANTHER" id="PTHR43773:SF1">
    <property type="entry name" value="MAGNESIUM TRANSPORTER MGTE"/>
    <property type="match status" value="1"/>
</dbReference>
<feature type="domain" description="CBS" evidence="10">
    <location>
        <begin position="209"/>
        <end position="265"/>
    </location>
</feature>
<evidence type="ECO:0000256" key="2">
    <source>
        <dbReference type="ARBA" id="ARBA00009749"/>
    </source>
</evidence>
<feature type="transmembrane region" description="Helical" evidence="9">
    <location>
        <begin position="291"/>
        <end position="311"/>
    </location>
</feature>